<dbReference type="CDD" id="cd02947">
    <property type="entry name" value="TRX_family"/>
    <property type="match status" value="1"/>
</dbReference>
<dbReference type="STRING" id="6832.A0A553N9R0"/>
<dbReference type="Proteomes" id="UP000318571">
    <property type="component" value="Chromosome 8"/>
</dbReference>
<dbReference type="InterPro" id="IPR013766">
    <property type="entry name" value="Thioredoxin_domain"/>
</dbReference>
<dbReference type="EMBL" id="VCGU01000459">
    <property type="protein sequence ID" value="TRY62181.1"/>
    <property type="molecule type" value="Genomic_DNA"/>
</dbReference>
<dbReference type="PANTHER" id="PTHR10438">
    <property type="entry name" value="THIOREDOXIN"/>
    <property type="match status" value="1"/>
</dbReference>
<dbReference type="PANTHER" id="PTHR10438:SF468">
    <property type="entry name" value="THIOREDOXIN-1-RELATED"/>
    <property type="match status" value="1"/>
</dbReference>
<sequence length="752" mass="84863">MDIGRDILTNTLLGSKDWEKVFSPWWITVHHYLVYSLVVLGLIALPINCMISVQGNCSYHPAHPRNYVLPMKICRMNEELSQIVIEKRYCTTKQRNVLNETFGIIATQEDSVFEYQTIRNIAFMSEMWKAAKAKEHTTNFNNCLLKMNPRAFPFHLYYACVNQLDALALYFPYLVLTLALFLVILERLCTRYLWTGRRIEKFYELLVKDIIEEGGSKAMNSLEQRQKCQQIIYDFMNSSFLCGSYIVQTTIKVLVCLSVLIWSIMGMCHSLRESFKTDFNCEQFDYMHACSITSNGMNIVLFDLCNIVVALILLDGIFNVFWHYRFFCSTNTQGSILVPKTKLDRLILGFVATKEGAESSFMNTYFGSPDLQMLMNLLAAKEGIWAAILVLSAFDANFKSQFKVRDCKMGSHSSEVSGKRKDATISWNEPHAASFIGENVPTEHLMYVLEINPPIDWHKQGDNVTMVPACADDGECIFNPLVVSTDWDGKTTSSLASALTTLERESEEVKQIPKLDKSSSKDSVFSGYSVNNNATEAIVSGTHANGRNLLATHLYKSSMARNQTEQRTTASRSFKHAFVGLRMDTDYKITLKFVLSGRALGSEAFTILSHDGESRKTSAVSNSDSNLNSSLASRTTRNQWIQANNDTELTAMLEDCAAQSDRVILDFEAKWCPNCRNLQEALKELPSRCQVKHSVFIQADVDECPKVSASFQFSTLPALFVLKEGQIDHCMMGKGALEHGPEIITKLCALDE</sequence>
<evidence type="ECO:0000256" key="6">
    <source>
        <dbReference type="ARBA" id="ARBA00023157"/>
    </source>
</evidence>
<dbReference type="AlphaFoldDB" id="A0A553N9R0"/>
<proteinExistence type="predicted"/>
<dbReference type="InterPro" id="IPR036249">
    <property type="entry name" value="Thioredoxin-like_sf"/>
</dbReference>
<dbReference type="Gene3D" id="3.40.30.10">
    <property type="entry name" value="Glutaredoxin"/>
    <property type="match status" value="1"/>
</dbReference>
<dbReference type="PROSITE" id="PS51352">
    <property type="entry name" value="THIOREDOXIN_2"/>
    <property type="match status" value="1"/>
</dbReference>
<evidence type="ECO:0000313" key="10">
    <source>
        <dbReference type="Proteomes" id="UP000318571"/>
    </source>
</evidence>
<evidence type="ECO:0000313" key="9">
    <source>
        <dbReference type="EMBL" id="TRY62181.1"/>
    </source>
</evidence>
<feature type="transmembrane region" description="Helical" evidence="7">
    <location>
        <begin position="300"/>
        <end position="322"/>
    </location>
</feature>
<feature type="transmembrane region" description="Helical" evidence="7">
    <location>
        <begin position="167"/>
        <end position="185"/>
    </location>
</feature>
<comment type="subcellular location">
    <subcellularLocation>
        <location evidence="1">Cell membrane</location>
    </subcellularLocation>
</comment>
<dbReference type="InterPro" id="IPR021040">
    <property type="entry name" value="LRRC8_Pannexin-like"/>
</dbReference>
<accession>A0A553N9R0</accession>
<dbReference type="Pfam" id="PF00085">
    <property type="entry name" value="Thioredoxin"/>
    <property type="match status" value="1"/>
</dbReference>
<keyword evidence="3 7" id="KW-0812">Transmembrane</keyword>
<keyword evidence="4 7" id="KW-1133">Transmembrane helix</keyword>
<feature type="transmembrane region" description="Helical" evidence="7">
    <location>
        <begin position="32"/>
        <end position="51"/>
    </location>
</feature>
<dbReference type="SUPFAM" id="SSF52833">
    <property type="entry name" value="Thioredoxin-like"/>
    <property type="match status" value="1"/>
</dbReference>
<keyword evidence="2" id="KW-1003">Cell membrane</keyword>
<organism evidence="9 10">
    <name type="scientific">Tigriopus californicus</name>
    <name type="common">Marine copepod</name>
    <dbReference type="NCBI Taxonomy" id="6832"/>
    <lineage>
        <taxon>Eukaryota</taxon>
        <taxon>Metazoa</taxon>
        <taxon>Ecdysozoa</taxon>
        <taxon>Arthropoda</taxon>
        <taxon>Crustacea</taxon>
        <taxon>Multicrustacea</taxon>
        <taxon>Hexanauplia</taxon>
        <taxon>Copepoda</taxon>
        <taxon>Harpacticoida</taxon>
        <taxon>Harpacticidae</taxon>
        <taxon>Tigriopus</taxon>
    </lineage>
</organism>
<dbReference type="Pfam" id="PF12534">
    <property type="entry name" value="Pannexin_like"/>
    <property type="match status" value="1"/>
</dbReference>
<evidence type="ECO:0000256" key="5">
    <source>
        <dbReference type="ARBA" id="ARBA00023136"/>
    </source>
</evidence>
<evidence type="ECO:0000256" key="1">
    <source>
        <dbReference type="ARBA" id="ARBA00004236"/>
    </source>
</evidence>
<dbReference type="InterPro" id="IPR050620">
    <property type="entry name" value="Thioredoxin_H-type-like"/>
</dbReference>
<protein>
    <recommendedName>
        <fullName evidence="8">Thioredoxin domain-containing protein</fullName>
    </recommendedName>
</protein>
<feature type="domain" description="Thioredoxin" evidence="8">
    <location>
        <begin position="625"/>
        <end position="752"/>
    </location>
</feature>
<comment type="caution">
    <text evidence="9">The sequence shown here is derived from an EMBL/GenBank/DDBJ whole genome shotgun (WGS) entry which is preliminary data.</text>
</comment>
<keyword evidence="10" id="KW-1185">Reference proteome</keyword>
<evidence type="ECO:0000256" key="7">
    <source>
        <dbReference type="SAM" id="Phobius"/>
    </source>
</evidence>
<gene>
    <name evidence="9" type="ORF">TCAL_11511</name>
</gene>
<evidence type="ECO:0000256" key="3">
    <source>
        <dbReference type="ARBA" id="ARBA00022692"/>
    </source>
</evidence>
<evidence type="ECO:0000256" key="2">
    <source>
        <dbReference type="ARBA" id="ARBA00022475"/>
    </source>
</evidence>
<reference evidence="9 10" key="1">
    <citation type="journal article" date="2018" name="Nat. Ecol. Evol.">
        <title>Genomic signatures of mitonuclear coevolution across populations of Tigriopus californicus.</title>
        <authorList>
            <person name="Barreto F.S."/>
            <person name="Watson E.T."/>
            <person name="Lima T.G."/>
            <person name="Willett C.S."/>
            <person name="Edmands S."/>
            <person name="Li W."/>
            <person name="Burton R.S."/>
        </authorList>
    </citation>
    <scope>NUCLEOTIDE SEQUENCE [LARGE SCALE GENOMIC DNA]</scope>
    <source>
        <strain evidence="9 10">San Diego</strain>
    </source>
</reference>
<evidence type="ECO:0000259" key="8">
    <source>
        <dbReference type="PROSITE" id="PS51352"/>
    </source>
</evidence>
<keyword evidence="5 7" id="KW-0472">Membrane</keyword>
<dbReference type="GO" id="GO:0005886">
    <property type="term" value="C:plasma membrane"/>
    <property type="evidence" value="ECO:0007669"/>
    <property type="project" value="UniProtKB-SubCell"/>
</dbReference>
<keyword evidence="6" id="KW-1015">Disulfide bond</keyword>
<evidence type="ECO:0000256" key="4">
    <source>
        <dbReference type="ARBA" id="ARBA00022989"/>
    </source>
</evidence>
<feature type="transmembrane region" description="Helical" evidence="7">
    <location>
        <begin position="245"/>
        <end position="265"/>
    </location>
</feature>
<name>A0A553N9R0_TIGCA</name>